<evidence type="ECO:0000313" key="1">
    <source>
        <dbReference type="EMBL" id="JAH03402.1"/>
    </source>
</evidence>
<accession>A0A0E9PGL4</accession>
<dbReference type="EMBL" id="GBXM01105175">
    <property type="protein sequence ID" value="JAH03402.1"/>
    <property type="molecule type" value="Transcribed_RNA"/>
</dbReference>
<sequence>MLMWLKYSPLLYQSPVHVNICFKSICTAQCYYNMEQLLCLPAYVYFVYYEGPENIIFVAVTAF</sequence>
<proteinExistence type="predicted"/>
<reference evidence="1" key="1">
    <citation type="submission" date="2014-11" db="EMBL/GenBank/DDBJ databases">
        <authorList>
            <person name="Amaro Gonzalez C."/>
        </authorList>
    </citation>
    <scope>NUCLEOTIDE SEQUENCE</scope>
</reference>
<protein>
    <submittedName>
        <fullName evidence="1">Uncharacterized protein</fullName>
    </submittedName>
</protein>
<name>A0A0E9PGL4_ANGAN</name>
<reference evidence="1" key="2">
    <citation type="journal article" date="2015" name="Fish Shellfish Immunol.">
        <title>Early steps in the European eel (Anguilla anguilla)-Vibrio vulnificus interaction in the gills: Role of the RtxA13 toxin.</title>
        <authorList>
            <person name="Callol A."/>
            <person name="Pajuelo D."/>
            <person name="Ebbesson L."/>
            <person name="Teles M."/>
            <person name="MacKenzie S."/>
            <person name="Amaro C."/>
        </authorList>
    </citation>
    <scope>NUCLEOTIDE SEQUENCE</scope>
</reference>
<organism evidence="1">
    <name type="scientific">Anguilla anguilla</name>
    <name type="common">European freshwater eel</name>
    <name type="synonym">Muraena anguilla</name>
    <dbReference type="NCBI Taxonomy" id="7936"/>
    <lineage>
        <taxon>Eukaryota</taxon>
        <taxon>Metazoa</taxon>
        <taxon>Chordata</taxon>
        <taxon>Craniata</taxon>
        <taxon>Vertebrata</taxon>
        <taxon>Euteleostomi</taxon>
        <taxon>Actinopterygii</taxon>
        <taxon>Neopterygii</taxon>
        <taxon>Teleostei</taxon>
        <taxon>Anguilliformes</taxon>
        <taxon>Anguillidae</taxon>
        <taxon>Anguilla</taxon>
    </lineage>
</organism>
<dbReference type="AlphaFoldDB" id="A0A0E9PGL4"/>